<feature type="binding site" evidence="6">
    <location>
        <position position="128"/>
    </location>
    <ligand>
        <name>Zn(2+)</name>
        <dbReference type="ChEBI" id="CHEBI:29105"/>
    </ligand>
</feature>
<feature type="binding site" evidence="6">
    <location>
        <position position="74"/>
    </location>
    <ligand>
        <name>Zn(2+)</name>
        <dbReference type="ChEBI" id="CHEBI:29105"/>
    </ligand>
</feature>
<evidence type="ECO:0000256" key="4">
    <source>
        <dbReference type="ARBA" id="ARBA00023239"/>
    </source>
</evidence>
<evidence type="ECO:0000256" key="7">
    <source>
        <dbReference type="RuleBase" id="RU003956"/>
    </source>
</evidence>
<dbReference type="SMART" id="SM00947">
    <property type="entry name" value="Pro_CA"/>
    <property type="match status" value="1"/>
</dbReference>
<dbReference type="Proteomes" id="UP001144397">
    <property type="component" value="Unassembled WGS sequence"/>
</dbReference>
<organism evidence="8 9">
    <name type="scientific">Xanthobacter flavus</name>
    <dbReference type="NCBI Taxonomy" id="281"/>
    <lineage>
        <taxon>Bacteria</taxon>
        <taxon>Pseudomonadati</taxon>
        <taxon>Pseudomonadota</taxon>
        <taxon>Alphaproteobacteria</taxon>
        <taxon>Hyphomicrobiales</taxon>
        <taxon>Xanthobacteraceae</taxon>
        <taxon>Xanthobacter</taxon>
    </lineage>
</organism>
<dbReference type="GO" id="GO:0004089">
    <property type="term" value="F:carbonate dehydratase activity"/>
    <property type="evidence" value="ECO:0007669"/>
    <property type="project" value="UniProtKB-UniRule"/>
</dbReference>
<dbReference type="PROSITE" id="PS00705">
    <property type="entry name" value="PROK_CO2_ANHYDRASE_2"/>
    <property type="match status" value="1"/>
</dbReference>
<evidence type="ECO:0000256" key="5">
    <source>
        <dbReference type="ARBA" id="ARBA00048348"/>
    </source>
</evidence>
<comment type="function">
    <text evidence="7">Reversible hydration of carbon dioxide.</text>
</comment>
<feature type="binding site" evidence="6">
    <location>
        <position position="72"/>
    </location>
    <ligand>
        <name>Zn(2+)</name>
        <dbReference type="ChEBI" id="CHEBI:29105"/>
    </ligand>
</feature>
<keyword evidence="2 6" id="KW-0479">Metal-binding</keyword>
<evidence type="ECO:0000313" key="9">
    <source>
        <dbReference type="Proteomes" id="UP001144397"/>
    </source>
</evidence>
<accession>A0A9W6CM16</accession>
<dbReference type="EMBL" id="BSDO01000001">
    <property type="protein sequence ID" value="GLI21637.1"/>
    <property type="molecule type" value="Genomic_DNA"/>
</dbReference>
<keyword evidence="4 7" id="KW-0456">Lyase</keyword>
<dbReference type="PROSITE" id="PS00704">
    <property type="entry name" value="PROK_CO2_ANHYDRASE_1"/>
    <property type="match status" value="1"/>
</dbReference>
<evidence type="ECO:0000256" key="1">
    <source>
        <dbReference type="ARBA" id="ARBA00006217"/>
    </source>
</evidence>
<dbReference type="InterPro" id="IPR036874">
    <property type="entry name" value="Carbonic_anhydrase_sf"/>
</dbReference>
<dbReference type="PANTHER" id="PTHR11002:SF76">
    <property type="entry name" value="CARBONIC ANHYDRASE"/>
    <property type="match status" value="1"/>
</dbReference>
<comment type="catalytic activity">
    <reaction evidence="5 7">
        <text>hydrogencarbonate + H(+) = CO2 + H2O</text>
        <dbReference type="Rhea" id="RHEA:10748"/>
        <dbReference type="ChEBI" id="CHEBI:15377"/>
        <dbReference type="ChEBI" id="CHEBI:15378"/>
        <dbReference type="ChEBI" id="CHEBI:16526"/>
        <dbReference type="ChEBI" id="CHEBI:17544"/>
        <dbReference type="EC" id="4.2.1.1"/>
    </reaction>
</comment>
<comment type="cofactor">
    <cofactor evidence="6">
        <name>Zn(2+)</name>
        <dbReference type="ChEBI" id="CHEBI:29105"/>
    </cofactor>
    <text evidence="6">Binds 1 zinc ion per subunit.</text>
</comment>
<dbReference type="InterPro" id="IPR001765">
    <property type="entry name" value="Carbonic_anhydrase"/>
</dbReference>
<dbReference type="EC" id="4.2.1.1" evidence="7"/>
<comment type="similarity">
    <text evidence="1 7">Belongs to the beta-class carbonic anhydrase family.</text>
</comment>
<dbReference type="FunFam" id="3.40.1050.10:FF:000001">
    <property type="entry name" value="Carbonic anhydrase"/>
    <property type="match status" value="1"/>
</dbReference>
<evidence type="ECO:0000256" key="2">
    <source>
        <dbReference type="ARBA" id="ARBA00022723"/>
    </source>
</evidence>
<dbReference type="Gene3D" id="3.40.1050.10">
    <property type="entry name" value="Carbonic anhydrase"/>
    <property type="match status" value="1"/>
</dbReference>
<sequence>MRAAAAAGVAAAGVEGTAGATMGTAERPRPDGILDELFDNNLAWARAKTEQDPTFFRRLAEQQAPRFLWVGCSDSRVPANDVVGLDPGEVFVHRNIANVIHSSDMNMLAVLEFAVEVLSVRHVIVCGHYGCGGVRRALENAAGAGGGALVDHWLAPIVDLYCRHRREIAAAGDAARQIDRMCELNAALQMRRLAATPVMKSAWARGHQVTVHGWIYGIGDGLLRDLGATISSPEDFAALPALDTLIGAPFEPMTAARRHAIAAFLEMDAEAFPELGACGVGACACGAFPSPSARAAEEA</sequence>
<keyword evidence="3 6" id="KW-0862">Zinc</keyword>
<reference evidence="8" key="1">
    <citation type="submission" date="2022-12" db="EMBL/GenBank/DDBJ databases">
        <title>Reference genome sequencing for broad-spectrum identification of bacterial and archaeal isolates by mass spectrometry.</title>
        <authorList>
            <person name="Sekiguchi Y."/>
            <person name="Tourlousse D.M."/>
        </authorList>
    </citation>
    <scope>NUCLEOTIDE SEQUENCE</scope>
    <source>
        <strain evidence="8">301</strain>
    </source>
</reference>
<comment type="caution">
    <text evidence="8">The sequence shown here is derived from an EMBL/GenBank/DDBJ whole genome shotgun (WGS) entry which is preliminary data.</text>
</comment>
<feature type="binding site" evidence="6">
    <location>
        <position position="131"/>
    </location>
    <ligand>
        <name>Zn(2+)</name>
        <dbReference type="ChEBI" id="CHEBI:29105"/>
    </ligand>
</feature>
<evidence type="ECO:0000256" key="6">
    <source>
        <dbReference type="PIRSR" id="PIRSR601765-1"/>
    </source>
</evidence>
<dbReference type="CDD" id="cd00883">
    <property type="entry name" value="beta_CA_cladeA"/>
    <property type="match status" value="1"/>
</dbReference>
<evidence type="ECO:0000313" key="8">
    <source>
        <dbReference type="EMBL" id="GLI21637.1"/>
    </source>
</evidence>
<dbReference type="AlphaFoldDB" id="A0A9W6CM16"/>
<dbReference type="GO" id="GO:0008270">
    <property type="term" value="F:zinc ion binding"/>
    <property type="evidence" value="ECO:0007669"/>
    <property type="project" value="UniProtKB-UniRule"/>
</dbReference>
<gene>
    <name evidence="8" type="ORF">XFLAVUS301_13110</name>
</gene>
<dbReference type="InterPro" id="IPR015892">
    <property type="entry name" value="Carbonic_anhydrase_CS"/>
</dbReference>
<dbReference type="PANTHER" id="PTHR11002">
    <property type="entry name" value="CARBONIC ANHYDRASE"/>
    <property type="match status" value="1"/>
</dbReference>
<name>A0A9W6CM16_XANFL</name>
<dbReference type="Pfam" id="PF00484">
    <property type="entry name" value="Pro_CA"/>
    <property type="match status" value="1"/>
</dbReference>
<protein>
    <recommendedName>
        <fullName evidence="7">Carbonic anhydrase</fullName>
        <ecNumber evidence="7">4.2.1.1</ecNumber>
    </recommendedName>
    <alternativeName>
        <fullName evidence="7">Carbonate dehydratase</fullName>
    </alternativeName>
</protein>
<proteinExistence type="inferred from homology"/>
<evidence type="ECO:0000256" key="3">
    <source>
        <dbReference type="ARBA" id="ARBA00022833"/>
    </source>
</evidence>
<dbReference type="SUPFAM" id="SSF53056">
    <property type="entry name" value="beta-carbonic anhydrase, cab"/>
    <property type="match status" value="1"/>
</dbReference>
<dbReference type="GO" id="GO:0015976">
    <property type="term" value="P:carbon utilization"/>
    <property type="evidence" value="ECO:0007669"/>
    <property type="project" value="InterPro"/>
</dbReference>